<evidence type="ECO:0000256" key="4">
    <source>
        <dbReference type="ARBA" id="ARBA00022679"/>
    </source>
</evidence>
<evidence type="ECO:0000256" key="8">
    <source>
        <dbReference type="ARBA" id="ARBA00049120"/>
    </source>
</evidence>
<comment type="catalytic activity">
    <reaction evidence="8">
        <text>a 2'-deoxycytidine in DNA + S-adenosyl-L-methionine = an N(4)-methyl-2'-deoxycytidine in DNA + S-adenosyl-L-homocysteine + H(+)</text>
        <dbReference type="Rhea" id="RHEA:16857"/>
        <dbReference type="Rhea" id="RHEA-COMP:11369"/>
        <dbReference type="Rhea" id="RHEA-COMP:13674"/>
        <dbReference type="ChEBI" id="CHEBI:15378"/>
        <dbReference type="ChEBI" id="CHEBI:57856"/>
        <dbReference type="ChEBI" id="CHEBI:59789"/>
        <dbReference type="ChEBI" id="CHEBI:85452"/>
        <dbReference type="ChEBI" id="CHEBI:137933"/>
        <dbReference type="EC" id="2.1.1.113"/>
    </reaction>
</comment>
<evidence type="ECO:0000256" key="3">
    <source>
        <dbReference type="ARBA" id="ARBA00022603"/>
    </source>
</evidence>
<accession>B0C371</accession>
<keyword evidence="6" id="KW-0680">Restriction system</keyword>
<evidence type="ECO:0000256" key="2">
    <source>
        <dbReference type="ARBA" id="ARBA00012185"/>
    </source>
</evidence>
<protein>
    <recommendedName>
        <fullName evidence="2">site-specific DNA-methyltransferase (cytosine-N(4)-specific)</fullName>
        <ecNumber evidence="2">2.1.1.113</ecNumber>
    </recommendedName>
</protein>
<keyword evidence="4" id="KW-0808">Transferase</keyword>
<dbReference type="EMBL" id="CP000828">
    <property type="protein sequence ID" value="ABW27418.1"/>
    <property type="molecule type" value="Genomic_DNA"/>
</dbReference>
<organism evidence="10 11">
    <name type="scientific">Acaryochloris marina (strain MBIC 11017)</name>
    <dbReference type="NCBI Taxonomy" id="329726"/>
    <lineage>
        <taxon>Bacteria</taxon>
        <taxon>Bacillati</taxon>
        <taxon>Cyanobacteriota</taxon>
        <taxon>Cyanophyceae</taxon>
        <taxon>Acaryochloridales</taxon>
        <taxon>Acaryochloridaceae</taxon>
        <taxon>Acaryochloris</taxon>
    </lineage>
</organism>
<dbReference type="EC" id="2.1.1.113" evidence="2"/>
<dbReference type="GO" id="GO:0009307">
    <property type="term" value="P:DNA restriction-modification system"/>
    <property type="evidence" value="ECO:0007669"/>
    <property type="project" value="UniProtKB-KW"/>
</dbReference>
<keyword evidence="7" id="KW-0238">DNA-binding</keyword>
<evidence type="ECO:0000256" key="5">
    <source>
        <dbReference type="ARBA" id="ARBA00022691"/>
    </source>
</evidence>
<dbReference type="InterPro" id="IPR002941">
    <property type="entry name" value="DNA_methylase_N4/N6"/>
</dbReference>
<dbReference type="RefSeq" id="WP_012162884.1">
    <property type="nucleotide sequence ID" value="NC_009925.1"/>
</dbReference>
<dbReference type="REBASE" id="16403">
    <property type="entry name" value="M.AmaMORF2410P"/>
</dbReference>
<dbReference type="STRING" id="329726.AM1_2410"/>
<dbReference type="PROSITE" id="PS00093">
    <property type="entry name" value="N4_MTASE"/>
    <property type="match status" value="1"/>
</dbReference>
<dbReference type="HOGENOM" id="CLU_027633_2_1_3"/>
<evidence type="ECO:0000256" key="7">
    <source>
        <dbReference type="ARBA" id="ARBA00023125"/>
    </source>
</evidence>
<dbReference type="SUPFAM" id="SSF53335">
    <property type="entry name" value="S-adenosyl-L-methionine-dependent methyltransferases"/>
    <property type="match status" value="2"/>
</dbReference>
<evidence type="ECO:0000256" key="6">
    <source>
        <dbReference type="ARBA" id="ARBA00022747"/>
    </source>
</evidence>
<dbReference type="Gene3D" id="3.40.50.150">
    <property type="entry name" value="Vaccinia Virus protein VP39"/>
    <property type="match status" value="2"/>
</dbReference>
<dbReference type="Pfam" id="PF01555">
    <property type="entry name" value="N6_N4_Mtase"/>
    <property type="match status" value="1"/>
</dbReference>
<keyword evidence="3 10" id="KW-0489">Methyltransferase</keyword>
<dbReference type="InterPro" id="IPR029063">
    <property type="entry name" value="SAM-dependent_MTases_sf"/>
</dbReference>
<comment type="similarity">
    <text evidence="1">Belongs to the N(4)/N(6)-methyltransferase family. N(4) subfamily.</text>
</comment>
<evidence type="ECO:0000256" key="1">
    <source>
        <dbReference type="ARBA" id="ARBA00010203"/>
    </source>
</evidence>
<dbReference type="KEGG" id="amr:AM1_2410"/>
<dbReference type="Proteomes" id="UP000000268">
    <property type="component" value="Chromosome"/>
</dbReference>
<proteinExistence type="inferred from homology"/>
<evidence type="ECO:0000259" key="9">
    <source>
        <dbReference type="Pfam" id="PF01555"/>
    </source>
</evidence>
<dbReference type="eggNOG" id="COG0863">
    <property type="taxonomic scope" value="Bacteria"/>
</dbReference>
<evidence type="ECO:0000313" key="10">
    <source>
        <dbReference type="EMBL" id="ABW27418.1"/>
    </source>
</evidence>
<sequence>MDKTLKAKTRLNGICPYFTMFPLDFPYSILEEHGSRGEWVLDPFCGRGTTIYASRLLGMPSIGIDSSPVATAISEAKLVNIKPGHIVSTAIKILKNAEEPSDIPTGEFWELAFHKNVLNSLCKFRESFLRNCRSDSRKALRAIILGALHGPRPKSKQSYFSNQSQRTYAPKPNYAVNYWKRKGLLPEEVDVIEIIREKADRYFGLEKSQGMGKIIVGDSRNNKYFQKIQSQVNWVITSPPYYGMSSYIPDQWLRSWFLGDSSQVNYSSPEQLNHLSPDHFSSALKKVWENSSDICAQNATLVIRFGSINTRNVDALEIIKKSLCQTRWKIKNIKSAGFASQGRRQAIHINSKVSNPREEYDIWANLNC</sequence>
<keyword evidence="5" id="KW-0949">S-adenosyl-L-methionine</keyword>
<feature type="domain" description="DNA methylase N-4/N-6" evidence="9">
    <location>
        <begin position="15"/>
        <end position="70"/>
    </location>
</feature>
<evidence type="ECO:0000313" key="11">
    <source>
        <dbReference type="Proteomes" id="UP000000268"/>
    </source>
</evidence>
<dbReference type="GO" id="GO:0015667">
    <property type="term" value="F:site-specific DNA-methyltransferase (cytosine-N4-specific) activity"/>
    <property type="evidence" value="ECO:0007669"/>
    <property type="project" value="UniProtKB-EC"/>
</dbReference>
<gene>
    <name evidence="10" type="ordered locus">AM1_2410</name>
</gene>
<name>B0C371_ACAM1</name>
<dbReference type="GO" id="GO:0032259">
    <property type="term" value="P:methylation"/>
    <property type="evidence" value="ECO:0007669"/>
    <property type="project" value="UniProtKB-KW"/>
</dbReference>
<reference evidence="10 11" key="1">
    <citation type="journal article" date="2008" name="Proc. Natl. Acad. Sci. U.S.A.">
        <title>Niche adaptation and genome expansion in the chlorophyll d-producing cyanobacterium Acaryochloris marina.</title>
        <authorList>
            <person name="Swingley W.D."/>
            <person name="Chen M."/>
            <person name="Cheung P.C."/>
            <person name="Conrad A.L."/>
            <person name="Dejesa L.C."/>
            <person name="Hao J."/>
            <person name="Honchak B.M."/>
            <person name="Karbach L.E."/>
            <person name="Kurdoglu A."/>
            <person name="Lahiri S."/>
            <person name="Mastrian S.D."/>
            <person name="Miyashita H."/>
            <person name="Page L."/>
            <person name="Ramakrishna P."/>
            <person name="Satoh S."/>
            <person name="Sattley W.M."/>
            <person name="Shimada Y."/>
            <person name="Taylor H.L."/>
            <person name="Tomo T."/>
            <person name="Tsuchiya T."/>
            <person name="Wang Z.T."/>
            <person name="Raymond J."/>
            <person name="Mimuro M."/>
            <person name="Blankenship R.E."/>
            <person name="Touchman J.W."/>
        </authorList>
    </citation>
    <scope>NUCLEOTIDE SEQUENCE [LARGE SCALE GENOMIC DNA]</scope>
    <source>
        <strain evidence="11">MBIC 11017</strain>
    </source>
</reference>
<dbReference type="GO" id="GO:0003677">
    <property type="term" value="F:DNA binding"/>
    <property type="evidence" value="ECO:0007669"/>
    <property type="project" value="UniProtKB-KW"/>
</dbReference>
<dbReference type="AlphaFoldDB" id="B0C371"/>
<dbReference type="GO" id="GO:0008170">
    <property type="term" value="F:N-methyltransferase activity"/>
    <property type="evidence" value="ECO:0007669"/>
    <property type="project" value="InterPro"/>
</dbReference>
<dbReference type="InterPro" id="IPR017985">
    <property type="entry name" value="MeTrfase_CN4_CS"/>
</dbReference>
<keyword evidence="11" id="KW-1185">Reference proteome</keyword>